<dbReference type="InterPro" id="IPR021226">
    <property type="entry name" value="Phage_gene29"/>
</dbReference>
<dbReference type="Proteomes" id="UP000201697">
    <property type="component" value="Segment"/>
</dbReference>
<name>A0A0M3UKF3_9CAUD</name>
<dbReference type="OrthoDB" id="10279at10239"/>
<keyword evidence="3" id="KW-1185">Reference proteome</keyword>
<evidence type="ECO:0000256" key="1">
    <source>
        <dbReference type="SAM" id="MobiDB-lite"/>
    </source>
</evidence>
<dbReference type="Pfam" id="PF10910">
    <property type="entry name" value="Phage_gene29"/>
    <property type="match status" value="1"/>
</dbReference>
<dbReference type="GeneID" id="26632126"/>
<reference evidence="2 3" key="1">
    <citation type="submission" date="2015-08" db="EMBL/GenBank/DDBJ databases">
        <authorList>
            <person name="Clarke R.M."/>
            <person name="Taylor B.J."/>
            <person name="Thorniley A.J."/>
            <person name="Dasenko M.A."/>
            <person name="Denver D.R."/>
            <person name="Garcia-Ruiz H."/>
            <person name="Hoyer J.S."/>
            <person name="Jogdeo S."/>
            <person name="Sullivan C.M."/>
            <person name="Peterson M.R."/>
            <person name="Rowley E.R."/>
            <person name="Schnitzler C.E."/>
            <person name="Vining K.J."/>
            <person name="Almabruk K.H."/>
            <person name="Banawas S."/>
            <person name="Beatty C."/>
            <person name="Bullock C.J."/>
            <person name="Cappellazzi J.E."/>
            <person name="Chagani S.E."/>
            <person name="Chatterjee P."/>
            <person name="Cram E.D."/>
            <person name="Elorriaga M.E."/>
            <person name="Esser M."/>
            <person name="Fellows E.J."/>
            <person name="Garcia G.R."/>
            <person name="Gullaba J.M."/>
            <person name="Kinsley M.A."/>
            <person name="Luo F."/>
            <person name="McGinnis M."/>
            <person name="Paquette C.E."/>
            <person name="Reddekopp R.L."/>
            <person name="Rosen K.L."/>
            <person name="Sahlfeld L.M."/>
            <person name="Vondras A.M."/>
            <person name="Wang J.X."/>
            <person name="Weiss E.S."/>
            <person name="Wernick R."/>
            <person name="Abuelizz H.A."/>
            <person name="Amaro Y."/>
            <person name="Archer C.L."/>
            <person name="Basu A."/>
            <person name="Bellinger M.R."/>
            <person name="Johnson S.F."/>
            <person name="Kitchen S.A."/>
            <person name="Li M."/>
            <person name="Morey-Castro K.E."/>
            <person name="Lavalleur H.J."/>
            <person name="Rangel L.J."/>
            <person name="Ree J.F."/>
            <person name="Shay S.D."/>
            <person name="Sheng Y."/>
            <person name="Smyth J.C."/>
            <person name="Stamm E.A."/>
            <person name="Taylor C.R."/>
            <person name="Vining O.B."/>
            <person name="Wanzeck K.M."/>
            <person name="Watson G."/>
            <person name="Bruck A.J."/>
            <person name="Anders K.R."/>
            <person name="Bradley K.W."/>
            <person name="Asai D.J."/>
            <person name="Bowman C.A."/>
            <person name="Russell D.A."/>
            <person name="Pope W.H."/>
            <person name="Jacobs-Sera D."/>
            <person name="Hendrix R.W."/>
            <person name="Hatfull G.F."/>
        </authorList>
    </citation>
    <scope>NUCLEOTIDE SEQUENCE [LARGE SCALE GENOMIC DNA]</scope>
</reference>
<feature type="region of interest" description="Disordered" evidence="1">
    <location>
        <begin position="139"/>
        <end position="165"/>
    </location>
</feature>
<evidence type="ECO:0000313" key="2">
    <source>
        <dbReference type="EMBL" id="ALF00325.1"/>
    </source>
</evidence>
<evidence type="ECO:0000313" key="3">
    <source>
        <dbReference type="Proteomes" id="UP000201697"/>
    </source>
</evidence>
<dbReference type="EMBL" id="KT591489">
    <property type="protein sequence ID" value="ALF00325.1"/>
    <property type="molecule type" value="Genomic_DNA"/>
</dbReference>
<protein>
    <submittedName>
        <fullName evidence="2">Minor tail protein</fullName>
    </submittedName>
</protein>
<organism evidence="2 3">
    <name type="scientific">Mycobacterium phage Archie</name>
    <dbReference type="NCBI Taxonomy" id="1718599"/>
    <lineage>
        <taxon>Viruses</taxon>
        <taxon>Duplodnaviria</taxon>
        <taxon>Heunggongvirae</taxon>
        <taxon>Uroviricota</taxon>
        <taxon>Caudoviricetes</taxon>
        <taxon>Vilmaviridae</taxon>
        <taxon>Lclasvirinae</taxon>
        <taxon>Faithunavirus</taxon>
        <taxon>Faithunavirus archie</taxon>
    </lineage>
</organism>
<dbReference type="KEGG" id="vg:26632126"/>
<proteinExistence type="predicted"/>
<feature type="compositionally biased region" description="Basic and acidic residues" evidence="1">
    <location>
        <begin position="139"/>
        <end position="154"/>
    </location>
</feature>
<gene>
    <name evidence="2" type="ORF">SEA_ARCHIE_19</name>
</gene>
<sequence length="165" mass="18603">MLSQNECDMENPEQFAAWAFAAGVPDPRGERYPNQPLIPAKCFKGLSQMLWDFGFRWHEDKQTKWVSPRTGPTRNFEAWGTTDIKPEDIIGDVAQMAVEEFPQIAAKVAAVTPEKHQEALEDAAKDLLSKIERLNEARSRMESRLAERQDREVTPETEAVDGGSA</sequence>
<accession>A0A0M3UKF3</accession>
<dbReference type="RefSeq" id="YP_009205486.1">
    <property type="nucleotide sequence ID" value="NC_028878.1"/>
</dbReference>